<dbReference type="SMART" id="SM00034">
    <property type="entry name" value="CLECT"/>
    <property type="match status" value="1"/>
</dbReference>
<accession>A0ABD0WL98</accession>
<name>A0ABD0WL98_UMBPY</name>
<dbReference type="InterPro" id="IPR001304">
    <property type="entry name" value="C-type_lectin-like"/>
</dbReference>
<evidence type="ECO:0000256" key="1">
    <source>
        <dbReference type="ARBA" id="ARBA00023157"/>
    </source>
</evidence>
<keyword evidence="2" id="KW-0732">Signal</keyword>
<keyword evidence="1" id="KW-1015">Disulfide bond</keyword>
<evidence type="ECO:0000259" key="3">
    <source>
        <dbReference type="PROSITE" id="PS50041"/>
    </source>
</evidence>
<dbReference type="PROSITE" id="PS00615">
    <property type="entry name" value="C_TYPE_LECTIN_1"/>
    <property type="match status" value="1"/>
</dbReference>
<organism evidence="4 5">
    <name type="scientific">Umbra pygmaea</name>
    <name type="common">Eastern mudminnow</name>
    <dbReference type="NCBI Taxonomy" id="75934"/>
    <lineage>
        <taxon>Eukaryota</taxon>
        <taxon>Metazoa</taxon>
        <taxon>Chordata</taxon>
        <taxon>Craniata</taxon>
        <taxon>Vertebrata</taxon>
        <taxon>Euteleostomi</taxon>
        <taxon>Actinopterygii</taxon>
        <taxon>Neopterygii</taxon>
        <taxon>Teleostei</taxon>
        <taxon>Protacanthopterygii</taxon>
        <taxon>Esociformes</taxon>
        <taxon>Umbridae</taxon>
        <taxon>Umbra</taxon>
    </lineage>
</organism>
<comment type="caution">
    <text evidence="4">The sequence shown here is derived from an EMBL/GenBank/DDBJ whole genome shotgun (WGS) entry which is preliminary data.</text>
</comment>
<feature type="signal peptide" evidence="2">
    <location>
        <begin position="1"/>
        <end position="19"/>
    </location>
</feature>
<dbReference type="PANTHER" id="PTHR22803">
    <property type="entry name" value="MANNOSE, PHOSPHOLIPASE, LECTIN RECEPTOR RELATED"/>
    <property type="match status" value="1"/>
</dbReference>
<sequence>MEMLSTLMMLSAAFVLADAAEPKFRVCPYGWHGYGTHCYLYVHFKACWTNAERNCLRLGGNLASVHSLEQYRFLLNVIERSAKRDQQTWIGGNDAVQEGFWVWSNGSRFHFRNWSRGQPSDSSRRRENCLEMNYGADRGLNDAFCWHKHPFLCSRQL</sequence>
<evidence type="ECO:0000313" key="4">
    <source>
        <dbReference type="EMBL" id="KAL0970580.1"/>
    </source>
</evidence>
<dbReference type="InterPro" id="IPR016187">
    <property type="entry name" value="CTDL_fold"/>
</dbReference>
<dbReference type="PRINTS" id="PR01504">
    <property type="entry name" value="PNCREATITSAP"/>
</dbReference>
<dbReference type="InterPro" id="IPR016186">
    <property type="entry name" value="C-type_lectin-like/link_sf"/>
</dbReference>
<dbReference type="CDD" id="cd00037">
    <property type="entry name" value="CLECT"/>
    <property type="match status" value="1"/>
</dbReference>
<reference evidence="4 5" key="1">
    <citation type="submission" date="2024-06" db="EMBL/GenBank/DDBJ databases">
        <authorList>
            <person name="Pan Q."/>
            <person name="Wen M."/>
            <person name="Jouanno E."/>
            <person name="Zahm M."/>
            <person name="Klopp C."/>
            <person name="Cabau C."/>
            <person name="Louis A."/>
            <person name="Berthelot C."/>
            <person name="Parey E."/>
            <person name="Roest Crollius H."/>
            <person name="Montfort J."/>
            <person name="Robinson-Rechavi M."/>
            <person name="Bouchez O."/>
            <person name="Lampietro C."/>
            <person name="Lopez Roques C."/>
            <person name="Donnadieu C."/>
            <person name="Postlethwait J."/>
            <person name="Bobe J."/>
            <person name="Verreycken H."/>
            <person name="Guiguen Y."/>
        </authorList>
    </citation>
    <scope>NUCLEOTIDE SEQUENCE [LARGE SCALE GENOMIC DNA]</scope>
    <source>
        <strain evidence="4">Up_M1</strain>
        <tissue evidence="4">Testis</tissue>
    </source>
</reference>
<dbReference type="PROSITE" id="PS50041">
    <property type="entry name" value="C_TYPE_LECTIN_2"/>
    <property type="match status" value="1"/>
</dbReference>
<gene>
    <name evidence="4" type="ORF">UPYG_G00244000</name>
</gene>
<dbReference type="AlphaFoldDB" id="A0ABD0WL98"/>
<evidence type="ECO:0000313" key="5">
    <source>
        <dbReference type="Proteomes" id="UP001557470"/>
    </source>
</evidence>
<dbReference type="Gene3D" id="3.10.100.10">
    <property type="entry name" value="Mannose-Binding Protein A, subunit A"/>
    <property type="match status" value="1"/>
</dbReference>
<dbReference type="SUPFAM" id="SSF56436">
    <property type="entry name" value="C-type lectin-like"/>
    <property type="match status" value="1"/>
</dbReference>
<protein>
    <recommendedName>
        <fullName evidence="3">C-type lectin domain-containing protein</fullName>
    </recommendedName>
</protein>
<dbReference type="EMBL" id="JAGEUA010000007">
    <property type="protein sequence ID" value="KAL0970580.1"/>
    <property type="molecule type" value="Genomic_DNA"/>
</dbReference>
<dbReference type="InterPro" id="IPR050111">
    <property type="entry name" value="C-type_lectin/snaclec_domain"/>
</dbReference>
<feature type="domain" description="C-type lectin" evidence="3">
    <location>
        <begin position="34"/>
        <end position="154"/>
    </location>
</feature>
<proteinExistence type="predicted"/>
<feature type="chain" id="PRO_5044746097" description="C-type lectin domain-containing protein" evidence="2">
    <location>
        <begin position="20"/>
        <end position="157"/>
    </location>
</feature>
<dbReference type="Proteomes" id="UP001557470">
    <property type="component" value="Unassembled WGS sequence"/>
</dbReference>
<keyword evidence="5" id="KW-1185">Reference proteome</keyword>
<evidence type="ECO:0000256" key="2">
    <source>
        <dbReference type="SAM" id="SignalP"/>
    </source>
</evidence>
<dbReference type="Pfam" id="PF00059">
    <property type="entry name" value="Lectin_C"/>
    <property type="match status" value="1"/>
</dbReference>
<dbReference type="InterPro" id="IPR018378">
    <property type="entry name" value="C-type_lectin_CS"/>
</dbReference>